<evidence type="ECO:0000256" key="4">
    <source>
        <dbReference type="SAM" id="MobiDB-lite"/>
    </source>
</evidence>
<reference evidence="7" key="1">
    <citation type="submission" date="2024-06" db="EMBL/GenBank/DDBJ databases">
        <authorList>
            <person name="Ryan C."/>
        </authorList>
    </citation>
    <scope>NUCLEOTIDE SEQUENCE [LARGE SCALE GENOMIC DNA]</scope>
</reference>
<dbReference type="PANTHER" id="PTHR12356:SF3">
    <property type="entry name" value="NUCLEAR MIGRATION PROTEIN NUDC"/>
    <property type="match status" value="1"/>
</dbReference>
<dbReference type="AlphaFoldDB" id="A0ABC9DFH8"/>
<name>A0ABC9DFH8_9POAL</name>
<organism evidence="6 7">
    <name type="scientific">Urochloa decumbens</name>
    <dbReference type="NCBI Taxonomy" id="240449"/>
    <lineage>
        <taxon>Eukaryota</taxon>
        <taxon>Viridiplantae</taxon>
        <taxon>Streptophyta</taxon>
        <taxon>Embryophyta</taxon>
        <taxon>Tracheophyta</taxon>
        <taxon>Spermatophyta</taxon>
        <taxon>Magnoliopsida</taxon>
        <taxon>Liliopsida</taxon>
        <taxon>Poales</taxon>
        <taxon>Poaceae</taxon>
        <taxon>PACMAD clade</taxon>
        <taxon>Panicoideae</taxon>
        <taxon>Panicodae</taxon>
        <taxon>Paniceae</taxon>
        <taxon>Melinidinae</taxon>
        <taxon>Urochloa</taxon>
    </lineage>
</organism>
<feature type="compositionally biased region" description="Basic and acidic residues" evidence="4">
    <location>
        <begin position="82"/>
        <end position="107"/>
    </location>
</feature>
<evidence type="ECO:0000256" key="3">
    <source>
        <dbReference type="ARBA" id="ARBA00053226"/>
    </source>
</evidence>
<keyword evidence="7" id="KW-1185">Reference proteome</keyword>
<dbReference type="FunFam" id="2.60.40.790:FF:000001">
    <property type="entry name" value="Nuclear migration protein nudC"/>
    <property type="match status" value="1"/>
</dbReference>
<feature type="domain" description="CS" evidence="5">
    <location>
        <begin position="151"/>
        <end position="240"/>
    </location>
</feature>
<accession>A0ABC9DFH8</accession>
<evidence type="ECO:0000313" key="7">
    <source>
        <dbReference type="Proteomes" id="UP001497457"/>
    </source>
</evidence>
<dbReference type="CDD" id="cd06467">
    <property type="entry name" value="p23_NUDC_like"/>
    <property type="match status" value="1"/>
</dbReference>
<dbReference type="InterPro" id="IPR007052">
    <property type="entry name" value="CS_dom"/>
</dbReference>
<feature type="compositionally biased region" description="Basic and acidic residues" evidence="4">
    <location>
        <begin position="119"/>
        <end position="141"/>
    </location>
</feature>
<dbReference type="Gene3D" id="2.60.40.790">
    <property type="match status" value="1"/>
</dbReference>
<feature type="compositionally biased region" description="Low complexity" evidence="4">
    <location>
        <begin position="108"/>
        <end position="118"/>
    </location>
</feature>
<dbReference type="PROSITE" id="PS51203">
    <property type="entry name" value="CS"/>
    <property type="match status" value="1"/>
</dbReference>
<dbReference type="SUPFAM" id="SSF49764">
    <property type="entry name" value="HSP20-like chaperones"/>
    <property type="match status" value="1"/>
</dbReference>
<feature type="region of interest" description="Disordered" evidence="4">
    <location>
        <begin position="1"/>
        <end position="23"/>
    </location>
</feature>
<comment type="subcellular location">
    <subcellularLocation>
        <location evidence="1">Cytoplasmic granule</location>
    </subcellularLocation>
</comment>
<comment type="function">
    <text evidence="3">Small heat shock protein required for the establishment of auxin gradients and for patterning of the apical domain of the embryo. Involved in the specification of the cotyledon primordia. Also required for normal inflorescence and floral meristem function, normal developmental patterning and thermotolerance. Acts as a molecular chaperone.</text>
</comment>
<dbReference type="InterPro" id="IPR037898">
    <property type="entry name" value="NudC_fam"/>
</dbReference>
<evidence type="ECO:0000313" key="6">
    <source>
        <dbReference type="EMBL" id="CAL5037698.1"/>
    </source>
</evidence>
<gene>
    <name evidence="6" type="ORF">URODEC1_LOCUS84643</name>
</gene>
<protein>
    <recommendedName>
        <fullName evidence="5">CS domain-containing protein</fullName>
    </recommendedName>
</protein>
<evidence type="ECO:0000256" key="1">
    <source>
        <dbReference type="ARBA" id="ARBA00004463"/>
    </source>
</evidence>
<proteinExistence type="predicted"/>
<dbReference type="InterPro" id="IPR008978">
    <property type="entry name" value="HSP20-like_chaperone"/>
</dbReference>
<dbReference type="EMBL" id="OZ075143">
    <property type="protein sequence ID" value="CAL5037698.1"/>
    <property type="molecule type" value="Genomic_DNA"/>
</dbReference>
<evidence type="ECO:0000256" key="2">
    <source>
        <dbReference type="ARBA" id="ARBA00022490"/>
    </source>
</evidence>
<feature type="region of interest" description="Disordered" evidence="4">
    <location>
        <begin position="82"/>
        <end position="149"/>
    </location>
</feature>
<dbReference type="Pfam" id="PF04969">
    <property type="entry name" value="CS"/>
    <property type="match status" value="1"/>
</dbReference>
<dbReference type="Proteomes" id="UP001497457">
    <property type="component" value="Chromosome 33rd"/>
</dbReference>
<feature type="compositionally biased region" description="Low complexity" evidence="4">
    <location>
        <begin position="14"/>
        <end position="23"/>
    </location>
</feature>
<reference evidence="6 7" key="2">
    <citation type="submission" date="2024-10" db="EMBL/GenBank/DDBJ databases">
        <authorList>
            <person name="Ryan C."/>
        </authorList>
    </citation>
    <scope>NUCLEOTIDE SEQUENCE [LARGE SCALE GENOMIC DNA]</scope>
</reference>
<evidence type="ECO:0000259" key="5">
    <source>
        <dbReference type="PROSITE" id="PS51203"/>
    </source>
</evidence>
<sequence>MAIISDFQEDEAPPRQQQAAAGGADVEEALAALLERCGGALPFLQAAIGVAHRRAGLFRDPSAVSKVTSMAAAARAQVEAEERAAREAKRKAEEAERKAAAEAEKAAKAAAAASAAPAAEEKPESSAEKDSMEVDKKEEGNVRQPNAGNGLDFEKYSWTQQLPEVNITVPVPEGTKSRFVVCDIKKNHLKVGLKGQPPIIDGELYKPVKVDDCFWSIEDGKSLNVLLTKHNQMEWWKSVIKGDPEVDTQKVEPESSKLSDLDPETRQTVEKMMFDQRQKQMGLPTSDEMQKQEILKKFMAEVNLMIVPISSSSLATRSHPVYSLYLIGLLFSTTAPRDGLLRGENGLRRIKANHRKALVGESVLRVSLGCLDDLSLRWMTSFAVSMIGWPLLLCDCL</sequence>
<keyword evidence="2" id="KW-0963">Cytoplasm</keyword>
<dbReference type="PANTHER" id="PTHR12356">
    <property type="entry name" value="NUCLEAR MOVEMENT PROTEIN NUDC"/>
    <property type="match status" value="1"/>
</dbReference>